<dbReference type="PANTHER" id="PTHR43895">
    <property type="entry name" value="CALCIUM/CALMODULIN-DEPENDENT PROTEIN KINASE KINASE-RELATED"/>
    <property type="match status" value="1"/>
</dbReference>
<organism evidence="7 8">
    <name type="scientific">Pholiota conissans</name>
    <dbReference type="NCBI Taxonomy" id="109636"/>
    <lineage>
        <taxon>Eukaryota</taxon>
        <taxon>Fungi</taxon>
        <taxon>Dikarya</taxon>
        <taxon>Basidiomycota</taxon>
        <taxon>Agaricomycotina</taxon>
        <taxon>Agaricomycetes</taxon>
        <taxon>Agaricomycetidae</taxon>
        <taxon>Agaricales</taxon>
        <taxon>Agaricineae</taxon>
        <taxon>Strophariaceae</taxon>
        <taxon>Pholiota</taxon>
    </lineage>
</organism>
<dbReference type="PROSITE" id="PS00108">
    <property type="entry name" value="PROTEIN_KINASE_ST"/>
    <property type="match status" value="1"/>
</dbReference>
<accession>A0A9P6D7L9</accession>
<evidence type="ECO:0000256" key="4">
    <source>
        <dbReference type="ARBA" id="ARBA00022777"/>
    </source>
</evidence>
<sequence length="88" mass="10000">LTMQLFEAVKFMHDHNVAHMDLKPSNLLIPSDYGRLTVIDFGHSFRLRNEAQLLEGHAGTEGYIAPEVGHMKFRPIRADLWSVGKVVQ</sequence>
<dbReference type="InterPro" id="IPR000719">
    <property type="entry name" value="Prot_kinase_dom"/>
</dbReference>
<reference evidence="7" key="1">
    <citation type="submission" date="2020-11" db="EMBL/GenBank/DDBJ databases">
        <authorList>
            <consortium name="DOE Joint Genome Institute"/>
            <person name="Ahrendt S."/>
            <person name="Riley R."/>
            <person name="Andreopoulos W."/>
            <person name="Labutti K."/>
            <person name="Pangilinan J."/>
            <person name="Ruiz-Duenas F.J."/>
            <person name="Barrasa J.M."/>
            <person name="Sanchez-Garcia M."/>
            <person name="Camarero S."/>
            <person name="Miyauchi S."/>
            <person name="Serrano A."/>
            <person name="Linde D."/>
            <person name="Babiker R."/>
            <person name="Drula E."/>
            <person name="Ayuso-Fernandez I."/>
            <person name="Pacheco R."/>
            <person name="Padilla G."/>
            <person name="Ferreira P."/>
            <person name="Barriuso J."/>
            <person name="Kellner H."/>
            <person name="Castanera R."/>
            <person name="Alfaro M."/>
            <person name="Ramirez L."/>
            <person name="Pisabarro A.G."/>
            <person name="Kuo A."/>
            <person name="Tritt A."/>
            <person name="Lipzen A."/>
            <person name="He G."/>
            <person name="Yan M."/>
            <person name="Ng V."/>
            <person name="Cullen D."/>
            <person name="Martin F."/>
            <person name="Rosso M.-N."/>
            <person name="Henrissat B."/>
            <person name="Hibbett D."/>
            <person name="Martinez A.T."/>
            <person name="Grigoriev I.V."/>
        </authorList>
    </citation>
    <scope>NUCLEOTIDE SEQUENCE</scope>
    <source>
        <strain evidence="7">CIRM-BRFM 674</strain>
    </source>
</reference>
<evidence type="ECO:0000313" key="7">
    <source>
        <dbReference type="EMBL" id="KAF9485813.1"/>
    </source>
</evidence>
<feature type="non-terminal residue" evidence="7">
    <location>
        <position position="88"/>
    </location>
</feature>
<evidence type="ECO:0000256" key="3">
    <source>
        <dbReference type="ARBA" id="ARBA00022741"/>
    </source>
</evidence>
<dbReference type="PROSITE" id="PS50011">
    <property type="entry name" value="PROTEIN_KINASE_DOM"/>
    <property type="match status" value="1"/>
</dbReference>
<dbReference type="GO" id="GO:0004674">
    <property type="term" value="F:protein serine/threonine kinase activity"/>
    <property type="evidence" value="ECO:0007669"/>
    <property type="project" value="UniProtKB-KW"/>
</dbReference>
<dbReference type="GO" id="GO:0007165">
    <property type="term" value="P:signal transduction"/>
    <property type="evidence" value="ECO:0007669"/>
    <property type="project" value="TreeGrafter"/>
</dbReference>
<keyword evidence="5" id="KW-0067">ATP-binding</keyword>
<keyword evidence="2" id="KW-0808">Transferase</keyword>
<dbReference type="SUPFAM" id="SSF56112">
    <property type="entry name" value="Protein kinase-like (PK-like)"/>
    <property type="match status" value="1"/>
</dbReference>
<dbReference type="AlphaFoldDB" id="A0A9P6D7L9"/>
<dbReference type="InterPro" id="IPR008271">
    <property type="entry name" value="Ser/Thr_kinase_AS"/>
</dbReference>
<keyword evidence="1" id="KW-0723">Serine/threonine-protein kinase</keyword>
<evidence type="ECO:0000256" key="2">
    <source>
        <dbReference type="ARBA" id="ARBA00022679"/>
    </source>
</evidence>
<gene>
    <name evidence="7" type="ORF">BDN70DRAFT_792655</name>
</gene>
<dbReference type="InterPro" id="IPR011009">
    <property type="entry name" value="Kinase-like_dom_sf"/>
</dbReference>
<dbReference type="Gene3D" id="1.10.510.10">
    <property type="entry name" value="Transferase(Phosphotransferase) domain 1"/>
    <property type="match status" value="1"/>
</dbReference>
<feature type="domain" description="Protein kinase" evidence="6">
    <location>
        <begin position="1"/>
        <end position="88"/>
    </location>
</feature>
<evidence type="ECO:0000256" key="1">
    <source>
        <dbReference type="ARBA" id="ARBA00022527"/>
    </source>
</evidence>
<keyword evidence="8" id="KW-1185">Reference proteome</keyword>
<protein>
    <submittedName>
        <fullName evidence="7">Kinase-like protein</fullName>
    </submittedName>
</protein>
<comment type="caution">
    <text evidence="7">The sequence shown here is derived from an EMBL/GenBank/DDBJ whole genome shotgun (WGS) entry which is preliminary data.</text>
</comment>
<feature type="non-terminal residue" evidence="7">
    <location>
        <position position="1"/>
    </location>
</feature>
<dbReference type="PANTHER" id="PTHR43895:SF165">
    <property type="entry name" value="PROTEIN KINASE DOMAIN-CONTAINING PROTEIN"/>
    <property type="match status" value="1"/>
</dbReference>
<proteinExistence type="predicted"/>
<evidence type="ECO:0000313" key="8">
    <source>
        <dbReference type="Proteomes" id="UP000807469"/>
    </source>
</evidence>
<dbReference type="OrthoDB" id="4062651at2759"/>
<evidence type="ECO:0000259" key="6">
    <source>
        <dbReference type="PROSITE" id="PS50011"/>
    </source>
</evidence>
<keyword evidence="4 7" id="KW-0418">Kinase</keyword>
<dbReference type="Pfam" id="PF00069">
    <property type="entry name" value="Pkinase"/>
    <property type="match status" value="1"/>
</dbReference>
<dbReference type="GO" id="GO:0005524">
    <property type="term" value="F:ATP binding"/>
    <property type="evidence" value="ECO:0007669"/>
    <property type="project" value="UniProtKB-KW"/>
</dbReference>
<dbReference type="Proteomes" id="UP000807469">
    <property type="component" value="Unassembled WGS sequence"/>
</dbReference>
<keyword evidence="3" id="KW-0547">Nucleotide-binding</keyword>
<name>A0A9P6D7L9_9AGAR</name>
<dbReference type="EMBL" id="MU155133">
    <property type="protein sequence ID" value="KAF9485813.1"/>
    <property type="molecule type" value="Genomic_DNA"/>
</dbReference>
<evidence type="ECO:0000256" key="5">
    <source>
        <dbReference type="ARBA" id="ARBA00022840"/>
    </source>
</evidence>